<protein>
    <submittedName>
        <fullName evidence="1">Uncharacterized protein</fullName>
    </submittedName>
</protein>
<comment type="caution">
    <text evidence="1">The sequence shown here is derived from an EMBL/GenBank/DDBJ whole genome shotgun (WGS) entry which is preliminary data.</text>
</comment>
<evidence type="ECO:0000313" key="1">
    <source>
        <dbReference type="EMBL" id="GAA5179179.1"/>
    </source>
</evidence>
<reference evidence="2" key="1">
    <citation type="journal article" date="2019" name="Int. J. Syst. Evol. Microbiol.">
        <title>The Global Catalogue of Microorganisms (GCM) 10K type strain sequencing project: providing services to taxonomists for standard genome sequencing and annotation.</title>
        <authorList>
            <consortium name="The Broad Institute Genomics Platform"/>
            <consortium name="The Broad Institute Genome Sequencing Center for Infectious Disease"/>
            <person name="Wu L."/>
            <person name="Ma J."/>
        </authorList>
    </citation>
    <scope>NUCLEOTIDE SEQUENCE [LARGE SCALE GENOMIC DNA]</scope>
    <source>
        <strain evidence="2">JCM 18304</strain>
    </source>
</reference>
<name>A0ABP9RLW9_9ACTN</name>
<dbReference type="EMBL" id="BAABJQ010000002">
    <property type="protein sequence ID" value="GAA5179179.1"/>
    <property type="molecule type" value="Genomic_DNA"/>
</dbReference>
<organism evidence="1 2">
    <name type="scientific">Rugosimonospora acidiphila</name>
    <dbReference type="NCBI Taxonomy" id="556531"/>
    <lineage>
        <taxon>Bacteria</taxon>
        <taxon>Bacillati</taxon>
        <taxon>Actinomycetota</taxon>
        <taxon>Actinomycetes</taxon>
        <taxon>Micromonosporales</taxon>
        <taxon>Micromonosporaceae</taxon>
        <taxon>Rugosimonospora</taxon>
    </lineage>
</organism>
<accession>A0ABP9RLW9</accession>
<keyword evidence="2" id="KW-1185">Reference proteome</keyword>
<evidence type="ECO:0000313" key="2">
    <source>
        <dbReference type="Proteomes" id="UP001501570"/>
    </source>
</evidence>
<dbReference type="Proteomes" id="UP001501570">
    <property type="component" value="Unassembled WGS sequence"/>
</dbReference>
<proteinExistence type="predicted"/>
<gene>
    <name evidence="1" type="ORF">GCM10023322_08390</name>
</gene>
<sequence length="675" mass="70860">MALNLPLLFSNRPPELCADGIAIGPDALFVGVNDVPPDELATIAAEPRPVASGLTTLVPLRPDVVDWPRLQTYLGLYPAESLDKTVFHLPTSVFGPKSPAGLGDIADRLGVPVRYARAALTDDGAVLELGEHRIVYLDDVGEQVGPGTGTWVQIAPLTTRAVGAYEEIPDADVTLGDQHARQMIVLTPDGVQVGLAPTLVQRAFPQALRGTATAVEPVADPFTATGTTPVEVPGYSALQFGLRDLPPGGHALVGAGGVFLAVRDPRTGALGMIDVAAAAPALLPREAGPIRFATLPGAASVVERLSGLRDGVFGVRDGSFAAGSRDGLELFAWQAATGERMSIEVIGARDAVAPYLGKLAEIAEQLDQPMIVAGVQRPGGVLAGGIAAKLNERFEVYGFDRTVPLVVTLADLGRSGELLKVLTTRNAAVLYQAPGLSAGDGLFANLGESWAVREPAQPVPTKVADELSADLVRDGGGTRRAPAFEPPTWSVASFLTQRLTEPEVVRESFGRFGAGLDAVRAEVAQVDDRVPETFAGHKAMIGLAANRHLDSTLTYIADRTSPGAMIKPMVDATATGSPAEREAQLKEMLPHLADLAGHGLGDVVSQRIAQILSDMITGELERGKALESITPLAGQLSQDTAVRVEWVRALRALAAKVPTYDEIFTEVGTAIMKCP</sequence>
<dbReference type="RefSeq" id="WP_345626246.1">
    <property type="nucleotide sequence ID" value="NZ_BAABJQ010000002.1"/>
</dbReference>